<dbReference type="NCBIfam" id="NF009044">
    <property type="entry name" value="PRK12378.1"/>
    <property type="match status" value="1"/>
</dbReference>
<dbReference type="InterPro" id="IPR026564">
    <property type="entry name" value="Transcrip_reg_TACO1-like_dom3"/>
</dbReference>
<dbReference type="InterPro" id="IPR029072">
    <property type="entry name" value="YebC-like"/>
</dbReference>
<keyword evidence="5 6" id="KW-0804">Transcription</keyword>
<evidence type="ECO:0000256" key="2">
    <source>
        <dbReference type="ARBA" id="ARBA00022490"/>
    </source>
</evidence>
<dbReference type="Pfam" id="PF01709">
    <property type="entry name" value="Transcrip_reg"/>
    <property type="match status" value="1"/>
</dbReference>
<dbReference type="PANTHER" id="PTHR12532">
    <property type="entry name" value="TRANSLATIONAL ACTIVATOR OF CYTOCHROME C OXIDASE 1"/>
    <property type="match status" value="1"/>
</dbReference>
<dbReference type="AlphaFoldDB" id="A0A117M620"/>
<dbReference type="GO" id="GO:0003677">
    <property type="term" value="F:DNA binding"/>
    <property type="evidence" value="ECO:0007669"/>
    <property type="project" value="UniProtKB-UniRule"/>
</dbReference>
<dbReference type="EMBL" id="LGGX01000022">
    <property type="protein sequence ID" value="KUK86319.1"/>
    <property type="molecule type" value="Genomic_DNA"/>
</dbReference>
<sequence>MSGHNKWSTIKRKKAAEDNKRGQIFTKLIKEITLAAREGGGDPELNSRLRSAIAAAKKANMPAENVERAIKKGTGELPGTTYEEVVYGGYGPGGAAILIDVVTDNKNRTTGELRHIFTKFGKELGDVSSVAWMFEKKGLIEIDGTKYKFDDIMEIAIDAGGEDVVITGDVIQVFTAPEDLYKLKKVFDDKKIETTNVTLTKKPQSTVQLNENDASTMLKLIDTLEEHEDVQNVYSNFDISDELMEKLSK</sequence>
<dbReference type="Gene3D" id="3.30.70.980">
    <property type="match status" value="2"/>
</dbReference>
<dbReference type="HAMAP" id="MF_00693">
    <property type="entry name" value="Transcrip_reg_TACO1"/>
    <property type="match status" value="1"/>
</dbReference>
<evidence type="ECO:0000313" key="10">
    <source>
        <dbReference type="Proteomes" id="UP000053467"/>
    </source>
</evidence>
<keyword evidence="3 6" id="KW-0805">Transcription regulation</keyword>
<evidence type="ECO:0000256" key="3">
    <source>
        <dbReference type="ARBA" id="ARBA00023015"/>
    </source>
</evidence>
<feature type="domain" description="TACO1/YebC-like N-terminal" evidence="8">
    <location>
        <begin position="5"/>
        <end position="76"/>
    </location>
</feature>
<dbReference type="SUPFAM" id="SSF75625">
    <property type="entry name" value="YebC-like"/>
    <property type="match status" value="1"/>
</dbReference>
<evidence type="ECO:0000256" key="4">
    <source>
        <dbReference type="ARBA" id="ARBA00023125"/>
    </source>
</evidence>
<keyword evidence="4 6" id="KW-0238">DNA-binding</keyword>
<name>A0A117M620_UNCT6</name>
<dbReference type="InterPro" id="IPR017856">
    <property type="entry name" value="Integrase-like_N"/>
</dbReference>
<dbReference type="FunFam" id="1.10.10.200:FF:000002">
    <property type="entry name" value="Probable transcriptional regulatory protein CLM62_37755"/>
    <property type="match status" value="1"/>
</dbReference>
<dbReference type="NCBIfam" id="TIGR01033">
    <property type="entry name" value="YebC/PmpR family DNA-binding transcriptional regulator"/>
    <property type="match status" value="1"/>
</dbReference>
<proteinExistence type="inferred from homology"/>
<evidence type="ECO:0000256" key="1">
    <source>
        <dbReference type="ARBA" id="ARBA00008724"/>
    </source>
</evidence>
<evidence type="ECO:0000259" key="8">
    <source>
        <dbReference type="Pfam" id="PF20772"/>
    </source>
</evidence>
<dbReference type="GO" id="GO:0005829">
    <property type="term" value="C:cytosol"/>
    <property type="evidence" value="ECO:0007669"/>
    <property type="project" value="TreeGrafter"/>
</dbReference>
<dbReference type="GO" id="GO:0006355">
    <property type="term" value="P:regulation of DNA-templated transcription"/>
    <property type="evidence" value="ECO:0007669"/>
    <property type="project" value="UniProtKB-UniRule"/>
</dbReference>
<dbReference type="InterPro" id="IPR049083">
    <property type="entry name" value="TACO1_YebC_N"/>
</dbReference>
<dbReference type="Proteomes" id="UP000053467">
    <property type="component" value="Unassembled WGS sequence"/>
</dbReference>
<dbReference type="NCBIfam" id="NF001030">
    <property type="entry name" value="PRK00110.1"/>
    <property type="match status" value="1"/>
</dbReference>
<dbReference type="Pfam" id="PF20772">
    <property type="entry name" value="TACO1_YebC_N"/>
    <property type="match status" value="1"/>
</dbReference>
<comment type="caution">
    <text evidence="9">The sequence shown here is derived from an EMBL/GenBank/DDBJ whole genome shotgun (WGS) entry which is preliminary data.</text>
</comment>
<evidence type="ECO:0000313" key="9">
    <source>
        <dbReference type="EMBL" id="KUK86319.1"/>
    </source>
</evidence>
<dbReference type="InterPro" id="IPR002876">
    <property type="entry name" value="Transcrip_reg_TACO1-like"/>
</dbReference>
<accession>A0A117M620</accession>
<dbReference type="PANTHER" id="PTHR12532:SF6">
    <property type="entry name" value="TRANSCRIPTIONAL REGULATORY PROTEIN YEBC-RELATED"/>
    <property type="match status" value="1"/>
</dbReference>
<evidence type="ECO:0000256" key="6">
    <source>
        <dbReference type="HAMAP-Rule" id="MF_00693"/>
    </source>
</evidence>
<gene>
    <name evidence="9" type="ORF">XE03_1574</name>
</gene>
<feature type="domain" description="TACO1/YebC-like second and third" evidence="7">
    <location>
        <begin position="82"/>
        <end position="237"/>
    </location>
</feature>
<reference evidence="10" key="1">
    <citation type="journal article" date="2015" name="MBio">
        <title>Genome-Resolved Metagenomic Analysis Reveals Roles for Candidate Phyla and Other Microbial Community Members in Biogeochemical Transformations in Oil Reservoirs.</title>
        <authorList>
            <person name="Hu P."/>
            <person name="Tom L."/>
            <person name="Singh A."/>
            <person name="Thomas B.C."/>
            <person name="Baker B.J."/>
            <person name="Piceno Y.M."/>
            <person name="Andersen G.L."/>
            <person name="Banfield J.F."/>
        </authorList>
    </citation>
    <scope>NUCLEOTIDE SEQUENCE [LARGE SCALE GENOMIC DNA]</scope>
</reference>
<keyword evidence="2 6" id="KW-0963">Cytoplasm</keyword>
<evidence type="ECO:0000259" key="7">
    <source>
        <dbReference type="Pfam" id="PF01709"/>
    </source>
</evidence>
<organism evidence="9 10">
    <name type="scientific">candidate division TA06 bacterium 34_109</name>
    <dbReference type="NCBI Taxonomy" id="1635277"/>
    <lineage>
        <taxon>Bacteria</taxon>
        <taxon>Bacteria division TA06</taxon>
    </lineage>
</organism>
<dbReference type="InterPro" id="IPR048300">
    <property type="entry name" value="TACO1_YebC-like_2nd/3rd_dom"/>
</dbReference>
<protein>
    <recommendedName>
        <fullName evidence="6">Probable transcriptional regulatory protein XE03_1574</fullName>
    </recommendedName>
</protein>
<comment type="subcellular location">
    <subcellularLocation>
        <location evidence="6">Cytoplasm</location>
    </subcellularLocation>
</comment>
<dbReference type="Gene3D" id="1.10.10.200">
    <property type="match status" value="1"/>
</dbReference>
<comment type="similarity">
    <text evidence="1 6">Belongs to the TACO1 family.</text>
</comment>
<evidence type="ECO:0000256" key="5">
    <source>
        <dbReference type="ARBA" id="ARBA00023163"/>
    </source>
</evidence>